<dbReference type="GO" id="GO:0046316">
    <property type="term" value="F:gluconokinase activity"/>
    <property type="evidence" value="ECO:0007669"/>
    <property type="project" value="UniProtKB-EC"/>
</dbReference>
<dbReference type="InterPro" id="IPR006001">
    <property type="entry name" value="Therm_gnt_kin"/>
</dbReference>
<dbReference type="Gene3D" id="3.40.50.300">
    <property type="entry name" value="P-loop containing nucleotide triphosphate hydrolases"/>
    <property type="match status" value="1"/>
</dbReference>
<dbReference type="GO" id="GO:0005524">
    <property type="term" value="F:ATP binding"/>
    <property type="evidence" value="ECO:0007669"/>
    <property type="project" value="UniProtKB-KW"/>
</dbReference>
<dbReference type="SUPFAM" id="SSF52540">
    <property type="entry name" value="P-loop containing nucleoside triphosphate hydrolases"/>
    <property type="match status" value="1"/>
</dbReference>
<dbReference type="OrthoDB" id="275177at2759"/>
<dbReference type="Proteomes" id="UP000298138">
    <property type="component" value="Unassembled WGS sequence"/>
</dbReference>
<dbReference type="GO" id="GO:0005975">
    <property type="term" value="P:carbohydrate metabolic process"/>
    <property type="evidence" value="ECO:0007669"/>
    <property type="project" value="InterPro"/>
</dbReference>
<evidence type="ECO:0000256" key="8">
    <source>
        <dbReference type="ARBA" id="ARBA00048090"/>
    </source>
</evidence>
<keyword evidence="6 9" id="KW-0418">Kinase</keyword>
<comment type="catalytic activity">
    <reaction evidence="8 9">
        <text>D-gluconate + ATP = 6-phospho-D-gluconate + ADP + H(+)</text>
        <dbReference type="Rhea" id="RHEA:19433"/>
        <dbReference type="ChEBI" id="CHEBI:15378"/>
        <dbReference type="ChEBI" id="CHEBI:18391"/>
        <dbReference type="ChEBI" id="CHEBI:30616"/>
        <dbReference type="ChEBI" id="CHEBI:58759"/>
        <dbReference type="ChEBI" id="CHEBI:456216"/>
        <dbReference type="EC" id="2.7.1.12"/>
    </reaction>
</comment>
<dbReference type="NCBIfam" id="TIGR01313">
    <property type="entry name" value="therm_gnt_kin"/>
    <property type="match status" value="1"/>
</dbReference>
<organism evidence="10 11">
    <name type="scientific">Ascodesmis nigricans</name>
    <dbReference type="NCBI Taxonomy" id="341454"/>
    <lineage>
        <taxon>Eukaryota</taxon>
        <taxon>Fungi</taxon>
        <taxon>Dikarya</taxon>
        <taxon>Ascomycota</taxon>
        <taxon>Pezizomycotina</taxon>
        <taxon>Pezizomycetes</taxon>
        <taxon>Pezizales</taxon>
        <taxon>Ascodesmidaceae</taxon>
        <taxon>Ascodesmis</taxon>
    </lineage>
</organism>
<keyword evidence="5 9" id="KW-0547">Nucleotide-binding</keyword>
<dbReference type="EC" id="2.7.1.12" evidence="3 9"/>
<dbReference type="Pfam" id="PF13671">
    <property type="entry name" value="AAA_33"/>
    <property type="match status" value="1"/>
</dbReference>
<name>A0A4S2MTB5_9PEZI</name>
<comment type="pathway">
    <text evidence="1 9">Carbohydrate acid metabolism; D-gluconate degradation.</text>
</comment>
<evidence type="ECO:0000256" key="7">
    <source>
        <dbReference type="ARBA" id="ARBA00022840"/>
    </source>
</evidence>
<dbReference type="InParanoid" id="A0A4S2MTB5"/>
<evidence type="ECO:0000256" key="2">
    <source>
        <dbReference type="ARBA" id="ARBA00008420"/>
    </source>
</evidence>
<evidence type="ECO:0000313" key="11">
    <source>
        <dbReference type="Proteomes" id="UP000298138"/>
    </source>
</evidence>
<keyword evidence="11" id="KW-1185">Reference proteome</keyword>
<dbReference type="STRING" id="341454.A0A4S2MTB5"/>
<dbReference type="AlphaFoldDB" id="A0A4S2MTB5"/>
<dbReference type="PANTHER" id="PTHR43442">
    <property type="entry name" value="GLUCONOKINASE-RELATED"/>
    <property type="match status" value="1"/>
</dbReference>
<comment type="similarity">
    <text evidence="2 9">Belongs to the gluconokinase GntK/GntV family.</text>
</comment>
<dbReference type="EMBL" id="ML220129">
    <property type="protein sequence ID" value="TGZ79717.1"/>
    <property type="molecule type" value="Genomic_DNA"/>
</dbReference>
<evidence type="ECO:0000256" key="1">
    <source>
        <dbReference type="ARBA" id="ARBA00004875"/>
    </source>
</evidence>
<sequence length="259" mass="29066">MLRYFDKSGSIVSSTTLSHVVHNISYNIHRMAADSHRDEQSLDDLQQAPYEEPQYIFVIAGPSGCGKSSVAKHVAEQLNYTFIEGDDCHSKENKAKMGNGTPLTDEDRKGWLNTLRKEIVTTLETAGTKGCVVTCSALKRQYRNEIRKARKEASKKAGKVILWYIFLEGSQDLLEERVEERGKRENHYMKAKMVASQFKILEMPDESEPDVATIKVDQPLDQVKKAAVQRACAIQDMPLDDALIAQEMALKARAATETS</sequence>
<keyword evidence="7 9" id="KW-0067">ATP-binding</keyword>
<reference evidence="10 11" key="1">
    <citation type="submission" date="2019-04" db="EMBL/GenBank/DDBJ databases">
        <title>Comparative genomics and transcriptomics to analyze fruiting body development in filamentous ascomycetes.</title>
        <authorList>
            <consortium name="DOE Joint Genome Institute"/>
            <person name="Lutkenhaus R."/>
            <person name="Traeger S."/>
            <person name="Breuer J."/>
            <person name="Kuo A."/>
            <person name="Lipzen A."/>
            <person name="Pangilinan J."/>
            <person name="Dilworth D."/>
            <person name="Sandor L."/>
            <person name="Poggeler S."/>
            <person name="Barry K."/>
            <person name="Grigoriev I.V."/>
            <person name="Nowrousian M."/>
        </authorList>
    </citation>
    <scope>NUCLEOTIDE SEQUENCE [LARGE SCALE GENOMIC DNA]</scope>
    <source>
        <strain evidence="10 11">CBS 389.68</strain>
    </source>
</reference>
<protein>
    <recommendedName>
        <fullName evidence="3 9">Gluconokinase</fullName>
        <ecNumber evidence="3 9">2.7.1.12</ecNumber>
    </recommendedName>
</protein>
<gene>
    <name evidence="10" type="ORF">EX30DRAFT_342071</name>
</gene>
<evidence type="ECO:0000256" key="3">
    <source>
        <dbReference type="ARBA" id="ARBA00012054"/>
    </source>
</evidence>
<dbReference type="PANTHER" id="PTHR43442:SF3">
    <property type="entry name" value="GLUCONOKINASE-RELATED"/>
    <property type="match status" value="1"/>
</dbReference>
<keyword evidence="4 9" id="KW-0808">Transferase</keyword>
<dbReference type="CDD" id="cd02021">
    <property type="entry name" value="GntK"/>
    <property type="match status" value="1"/>
</dbReference>
<dbReference type="FunCoup" id="A0A4S2MTB5">
    <property type="interactions" value="1060"/>
</dbReference>
<evidence type="ECO:0000313" key="10">
    <source>
        <dbReference type="EMBL" id="TGZ79717.1"/>
    </source>
</evidence>
<dbReference type="UniPathway" id="UPA00792"/>
<dbReference type="GO" id="GO:0005737">
    <property type="term" value="C:cytoplasm"/>
    <property type="evidence" value="ECO:0007669"/>
    <property type="project" value="TreeGrafter"/>
</dbReference>
<dbReference type="InterPro" id="IPR027417">
    <property type="entry name" value="P-loop_NTPase"/>
</dbReference>
<evidence type="ECO:0000256" key="6">
    <source>
        <dbReference type="ARBA" id="ARBA00022777"/>
    </source>
</evidence>
<proteinExistence type="inferred from homology"/>
<evidence type="ECO:0000256" key="5">
    <source>
        <dbReference type="ARBA" id="ARBA00022741"/>
    </source>
</evidence>
<evidence type="ECO:0000256" key="4">
    <source>
        <dbReference type="ARBA" id="ARBA00022679"/>
    </source>
</evidence>
<evidence type="ECO:0000256" key="9">
    <source>
        <dbReference type="RuleBase" id="RU363066"/>
    </source>
</evidence>
<accession>A0A4S2MTB5</accession>